<evidence type="ECO:0000313" key="2">
    <source>
        <dbReference type="EMBL" id="PHU37956.1"/>
    </source>
</evidence>
<gene>
    <name evidence="2" type="ORF">CSX02_05235</name>
</gene>
<proteinExistence type="predicted"/>
<dbReference type="Proteomes" id="UP000224563">
    <property type="component" value="Unassembled WGS sequence"/>
</dbReference>
<reference evidence="2 3" key="2">
    <citation type="submission" date="2017-10" db="EMBL/GenBank/DDBJ databases">
        <authorList>
            <person name="Banno H."/>
            <person name="Chua N.-H."/>
        </authorList>
    </citation>
    <scope>NUCLEOTIDE SEQUENCE [LARGE SCALE GENOMIC DNA]</scope>
    <source>
        <strain evidence="2 3">JK623</strain>
    </source>
</reference>
<protein>
    <submittedName>
        <fullName evidence="2">Uncharacterized protein</fullName>
    </submittedName>
</protein>
<dbReference type="AlphaFoldDB" id="A0A2G3E3U9"/>
<keyword evidence="3" id="KW-1185">Reference proteome</keyword>
<evidence type="ECO:0000313" key="3">
    <source>
        <dbReference type="Proteomes" id="UP000224563"/>
    </source>
</evidence>
<feature type="transmembrane region" description="Helical" evidence="1">
    <location>
        <begin position="20"/>
        <end position="38"/>
    </location>
</feature>
<dbReference type="EMBL" id="PDYG01000020">
    <property type="protein sequence ID" value="PHU37956.1"/>
    <property type="molecule type" value="Genomic_DNA"/>
</dbReference>
<evidence type="ECO:0000256" key="1">
    <source>
        <dbReference type="SAM" id="Phobius"/>
    </source>
</evidence>
<organism evidence="2 3">
    <name type="scientific">Agathobacter ruminis</name>
    <dbReference type="NCBI Taxonomy" id="1712665"/>
    <lineage>
        <taxon>Bacteria</taxon>
        <taxon>Bacillati</taxon>
        <taxon>Bacillota</taxon>
        <taxon>Clostridia</taxon>
        <taxon>Lachnospirales</taxon>
        <taxon>Lachnospiraceae</taxon>
        <taxon>Agathobacter</taxon>
    </lineage>
</organism>
<accession>A0A2G3E3U9</accession>
<sequence length="92" mass="10642">MAKSELSEDIKIYRETQSKCLLFTRTFLTIVFIIMFLLGEKPYELLLIEAVSYLVENILNYKKLRNKEDLIAVVALVILVISLSILVISKYV</sequence>
<keyword evidence="1" id="KW-0812">Transmembrane</keyword>
<keyword evidence="1" id="KW-0472">Membrane</keyword>
<reference evidence="2 3" key="1">
    <citation type="submission" date="2017-10" db="EMBL/GenBank/DDBJ databases">
        <title>Resolving the taxonomy of Roseburia spp., Eubacterium rectale and Agathobacter spp. through phylogenomic analysis.</title>
        <authorList>
            <person name="Sheridan P.O."/>
            <person name="Walker A.W."/>
            <person name="Duncan S.H."/>
            <person name="Scott K.P."/>
            <person name="Toole P.W.O."/>
            <person name="Luis P."/>
            <person name="Flint H.J."/>
        </authorList>
    </citation>
    <scope>NUCLEOTIDE SEQUENCE [LARGE SCALE GENOMIC DNA]</scope>
    <source>
        <strain evidence="2 3">JK623</strain>
    </source>
</reference>
<comment type="caution">
    <text evidence="2">The sequence shown here is derived from an EMBL/GenBank/DDBJ whole genome shotgun (WGS) entry which is preliminary data.</text>
</comment>
<name>A0A2G3E3U9_9FIRM</name>
<feature type="transmembrane region" description="Helical" evidence="1">
    <location>
        <begin position="70"/>
        <end position="88"/>
    </location>
</feature>
<dbReference type="RefSeq" id="WP_099385881.1">
    <property type="nucleotide sequence ID" value="NZ_JANSWH010000076.1"/>
</dbReference>
<keyword evidence="1" id="KW-1133">Transmembrane helix</keyword>